<feature type="domain" description="Type II secretion system protein GspF" evidence="11">
    <location>
        <begin position="74"/>
        <end position="197"/>
    </location>
</feature>
<keyword evidence="6 9" id="KW-0812">Transmembrane</keyword>
<feature type="domain" description="Type II secretion system protein GspF" evidence="11">
    <location>
        <begin position="278"/>
        <end position="400"/>
    </location>
</feature>
<evidence type="ECO:0000256" key="3">
    <source>
        <dbReference type="ARBA" id="ARBA00022448"/>
    </source>
</evidence>
<feature type="transmembrane region" description="Helical" evidence="10">
    <location>
        <begin position="226"/>
        <end position="245"/>
    </location>
</feature>
<evidence type="ECO:0000256" key="7">
    <source>
        <dbReference type="ARBA" id="ARBA00022989"/>
    </source>
</evidence>
<dbReference type="PRINTS" id="PR00812">
    <property type="entry name" value="BCTERIALGSPF"/>
</dbReference>
<evidence type="ECO:0000256" key="2">
    <source>
        <dbReference type="ARBA" id="ARBA00005745"/>
    </source>
</evidence>
<gene>
    <name evidence="12" type="ORF">SAOR_08750</name>
</gene>
<organism evidence="12 13">
    <name type="scientific">Salinisphaera orenii MK-B5</name>
    <dbReference type="NCBI Taxonomy" id="856730"/>
    <lineage>
        <taxon>Bacteria</taxon>
        <taxon>Pseudomonadati</taxon>
        <taxon>Pseudomonadota</taxon>
        <taxon>Gammaproteobacteria</taxon>
        <taxon>Salinisphaerales</taxon>
        <taxon>Salinisphaeraceae</taxon>
        <taxon>Salinisphaera</taxon>
    </lineage>
</organism>
<keyword evidence="13" id="KW-1185">Reference proteome</keyword>
<dbReference type="PANTHER" id="PTHR30012:SF7">
    <property type="entry name" value="PROTEIN TRANSPORT PROTEIN HOFC HOMOLOG"/>
    <property type="match status" value="1"/>
</dbReference>
<comment type="caution">
    <text evidence="12">The sequence shown here is derived from an EMBL/GenBank/DDBJ whole genome shotgun (WGS) entry which is preliminary data.</text>
</comment>
<dbReference type="Pfam" id="PF00482">
    <property type="entry name" value="T2SSF"/>
    <property type="match status" value="2"/>
</dbReference>
<dbReference type="InterPro" id="IPR003004">
    <property type="entry name" value="GspF/PilC"/>
</dbReference>
<dbReference type="PROSITE" id="PS00874">
    <property type="entry name" value="T2SP_F"/>
    <property type="match status" value="1"/>
</dbReference>
<dbReference type="InterPro" id="IPR001992">
    <property type="entry name" value="T2SS_GspF/T4SS_PilC_CS"/>
</dbReference>
<protein>
    <submittedName>
        <fullName evidence="12">Type II secretion system protein F</fullName>
    </submittedName>
</protein>
<evidence type="ECO:0000256" key="5">
    <source>
        <dbReference type="ARBA" id="ARBA00022519"/>
    </source>
</evidence>
<proteinExistence type="inferred from homology"/>
<evidence type="ECO:0000256" key="4">
    <source>
        <dbReference type="ARBA" id="ARBA00022475"/>
    </source>
</evidence>
<feature type="transmembrane region" description="Helical" evidence="10">
    <location>
        <begin position="174"/>
        <end position="196"/>
    </location>
</feature>
<accession>A0A423PNU5</accession>
<comment type="subcellular location">
    <subcellularLocation>
        <location evidence="1 9">Cell inner membrane</location>
        <topology evidence="1 9">Multi-pass membrane protein</topology>
    </subcellularLocation>
</comment>
<keyword evidence="3 9" id="KW-0813">Transport</keyword>
<dbReference type="InterPro" id="IPR018076">
    <property type="entry name" value="T2SS_GspF_dom"/>
</dbReference>
<dbReference type="Gene3D" id="1.20.81.30">
    <property type="entry name" value="Type II secretion system (T2SS), domain F"/>
    <property type="match status" value="2"/>
</dbReference>
<evidence type="ECO:0000256" key="1">
    <source>
        <dbReference type="ARBA" id="ARBA00004429"/>
    </source>
</evidence>
<evidence type="ECO:0000256" key="9">
    <source>
        <dbReference type="RuleBase" id="RU003923"/>
    </source>
</evidence>
<dbReference type="GO" id="GO:0015628">
    <property type="term" value="P:protein secretion by the type II secretion system"/>
    <property type="evidence" value="ECO:0007669"/>
    <property type="project" value="TreeGrafter"/>
</dbReference>
<evidence type="ECO:0000313" key="12">
    <source>
        <dbReference type="EMBL" id="ROO27247.1"/>
    </source>
</evidence>
<name>A0A423PNU5_9GAMM</name>
<dbReference type="AlphaFoldDB" id="A0A423PNU5"/>
<comment type="similarity">
    <text evidence="2 9">Belongs to the GSP F family.</text>
</comment>
<dbReference type="GO" id="GO:0005886">
    <property type="term" value="C:plasma membrane"/>
    <property type="evidence" value="ECO:0007669"/>
    <property type="project" value="UniProtKB-SubCell"/>
</dbReference>
<dbReference type="Proteomes" id="UP000283993">
    <property type="component" value="Unassembled WGS sequence"/>
</dbReference>
<reference evidence="12 13" key="1">
    <citation type="submission" date="2013-10" db="EMBL/GenBank/DDBJ databases">
        <title>Salinisphaera orenii MK-B5 Genome Sequencing.</title>
        <authorList>
            <person name="Lai Q."/>
            <person name="Li C."/>
            <person name="Shao Z."/>
        </authorList>
    </citation>
    <scope>NUCLEOTIDE SEQUENCE [LARGE SCALE GENOMIC DNA]</scope>
    <source>
        <strain evidence="12 13">MK-B5</strain>
    </source>
</reference>
<keyword evidence="7 10" id="KW-1133">Transmembrane helix</keyword>
<evidence type="ECO:0000256" key="6">
    <source>
        <dbReference type="ARBA" id="ARBA00022692"/>
    </source>
</evidence>
<evidence type="ECO:0000259" key="11">
    <source>
        <dbReference type="Pfam" id="PF00482"/>
    </source>
</evidence>
<keyword evidence="5" id="KW-0997">Cell inner membrane</keyword>
<keyword evidence="8 10" id="KW-0472">Membrane</keyword>
<sequence>MADTLTDKHTFFWTGTDRSGSRVTGRTDGPNEATIKASLRKQGITPIRVRKQTTIFGLGGKRKKKIKSADIAVFARQLATMMSAGVPLVQSLGIIAKGADNPSLAELVSAIRNDIESGVTLAQALAQHPQHFDDLFVNLVDAGEKSGALEALLDKIATYKEKTEAIKAKVRKALFYPSAVIVVAIVVMGILLYFVVPQFQSLFEGFGADLPAFTLLVIGLSEFVQSWWWAIIGAIGAAFYGFFQARRRSRAFRRMNDRIALKIPVIGDILYKAAVARFARTLSTMFAAGVPLVEAMDSVARAAGNIVFEEAILQMRDQVSSGVQLQLAMSNTGLFPSMAQQMVAIGEESGSLDAMCSRVADFYEDEVDNQVDSLSSLLEPMIMAIIGVLVGGLVIAMYLPIFKLGSVV</sequence>
<keyword evidence="4" id="KW-1003">Cell membrane</keyword>
<dbReference type="InterPro" id="IPR042094">
    <property type="entry name" value="T2SS_GspF_sf"/>
</dbReference>
<evidence type="ECO:0000256" key="8">
    <source>
        <dbReference type="ARBA" id="ARBA00023136"/>
    </source>
</evidence>
<evidence type="ECO:0000313" key="13">
    <source>
        <dbReference type="Proteomes" id="UP000283993"/>
    </source>
</evidence>
<feature type="transmembrane region" description="Helical" evidence="10">
    <location>
        <begin position="382"/>
        <end position="402"/>
    </location>
</feature>
<dbReference type="PANTHER" id="PTHR30012">
    <property type="entry name" value="GENERAL SECRETION PATHWAY PROTEIN"/>
    <property type="match status" value="1"/>
</dbReference>
<dbReference type="RefSeq" id="WP_123631095.1">
    <property type="nucleotide sequence ID" value="NZ_AYKH01000014.1"/>
</dbReference>
<evidence type="ECO:0000256" key="10">
    <source>
        <dbReference type="SAM" id="Phobius"/>
    </source>
</evidence>
<dbReference type="EMBL" id="AYKH01000014">
    <property type="protein sequence ID" value="ROO27247.1"/>
    <property type="molecule type" value="Genomic_DNA"/>
</dbReference>
<dbReference type="FunFam" id="1.20.81.30:FF:000001">
    <property type="entry name" value="Type II secretion system protein F"/>
    <property type="match status" value="2"/>
</dbReference>